<gene>
    <name evidence="2" type="ORF">PC129_g10451</name>
</gene>
<feature type="compositionally biased region" description="Polar residues" evidence="1">
    <location>
        <begin position="224"/>
        <end position="236"/>
    </location>
</feature>
<evidence type="ECO:0000313" key="3">
    <source>
        <dbReference type="Proteomes" id="UP000760860"/>
    </source>
</evidence>
<dbReference type="Proteomes" id="UP000760860">
    <property type="component" value="Unassembled WGS sequence"/>
</dbReference>
<sequence>MVLAAALHSELDKSASATEEVVDILKLSSNYETKLTASGDTATLSSEKAVLTECGTKAKSDVHLSNEPLSTRNQPDTCEEMDSLRRTYNYAASCFQPVISYLENLGSARFYPALEFWGKLVKLGLNGDTETRTDSYRNPDEDNDTVSMIDPADLSAMLQDVTTWTAPSEISGADDFDPSSLMENVFGIPSRCSSPTTSPKYTKSASIADLTSDSPVSLPPPCDKTNSTATESTRLSDPSLPSMEPSKEALGCSGVDVMNLPAPVVRGKHNRKRFCIGQARRPIKTCGKVNRIEGVYY</sequence>
<feature type="compositionally biased region" description="Low complexity" evidence="1">
    <location>
        <begin position="193"/>
        <end position="206"/>
    </location>
</feature>
<dbReference type="AlphaFoldDB" id="A0A8T1I2P8"/>
<dbReference type="EMBL" id="RCMV01000345">
    <property type="protein sequence ID" value="KAG3218739.1"/>
    <property type="molecule type" value="Genomic_DNA"/>
</dbReference>
<proteinExistence type="predicted"/>
<feature type="region of interest" description="Disordered" evidence="1">
    <location>
        <begin position="188"/>
        <end position="247"/>
    </location>
</feature>
<name>A0A8T1I2P8_9STRA</name>
<accession>A0A8T1I2P8</accession>
<protein>
    <submittedName>
        <fullName evidence="2">Uncharacterized protein</fullName>
    </submittedName>
</protein>
<organism evidence="2 3">
    <name type="scientific">Phytophthora cactorum</name>
    <dbReference type="NCBI Taxonomy" id="29920"/>
    <lineage>
        <taxon>Eukaryota</taxon>
        <taxon>Sar</taxon>
        <taxon>Stramenopiles</taxon>
        <taxon>Oomycota</taxon>
        <taxon>Peronosporomycetes</taxon>
        <taxon>Peronosporales</taxon>
        <taxon>Peronosporaceae</taxon>
        <taxon>Phytophthora</taxon>
    </lineage>
</organism>
<comment type="caution">
    <text evidence="2">The sequence shown here is derived from an EMBL/GenBank/DDBJ whole genome shotgun (WGS) entry which is preliminary data.</text>
</comment>
<dbReference type="VEuPathDB" id="FungiDB:PC110_g5941"/>
<reference evidence="2" key="1">
    <citation type="submission" date="2018-05" db="EMBL/GenBank/DDBJ databases">
        <title>Effector identification in a new, highly contiguous assembly of the strawberry crown rot pathogen Phytophthora cactorum.</title>
        <authorList>
            <person name="Armitage A.D."/>
            <person name="Nellist C.F."/>
            <person name="Bates H."/>
            <person name="Vickerstaff R.J."/>
            <person name="Harrison R.J."/>
        </authorList>
    </citation>
    <scope>NUCLEOTIDE SEQUENCE</scope>
    <source>
        <strain evidence="2">P421</strain>
    </source>
</reference>
<evidence type="ECO:0000313" key="2">
    <source>
        <dbReference type="EMBL" id="KAG3218739.1"/>
    </source>
</evidence>
<evidence type="ECO:0000256" key="1">
    <source>
        <dbReference type="SAM" id="MobiDB-lite"/>
    </source>
</evidence>